<evidence type="ECO:0000313" key="2">
    <source>
        <dbReference type="Proteomes" id="UP000009134"/>
    </source>
</evidence>
<proteinExistence type="predicted"/>
<keyword evidence="2" id="KW-1185">Reference proteome</keyword>
<dbReference type="Proteomes" id="UP000009134">
    <property type="component" value="Chromosome"/>
</dbReference>
<organism evidence="1 2">
    <name type="scientific">Novosphingobium aromaticivorans (strain ATCC 700278 / DSM 12444 / CCUG 56034 / CIP 105152 / NBRC 16084 / F199)</name>
    <dbReference type="NCBI Taxonomy" id="279238"/>
    <lineage>
        <taxon>Bacteria</taxon>
        <taxon>Pseudomonadati</taxon>
        <taxon>Pseudomonadota</taxon>
        <taxon>Alphaproteobacteria</taxon>
        <taxon>Sphingomonadales</taxon>
        <taxon>Sphingomonadaceae</taxon>
        <taxon>Novosphingobium</taxon>
    </lineage>
</organism>
<dbReference type="AlphaFoldDB" id="Q2G5W5"/>
<dbReference type="EMBL" id="CP000248">
    <property type="protein sequence ID" value="ABD26758.1"/>
    <property type="molecule type" value="Genomic_DNA"/>
</dbReference>
<dbReference type="HOGENOM" id="CLU_1208779_0_0_5"/>
<dbReference type="Gene3D" id="3.40.50.300">
    <property type="entry name" value="P-loop containing nucleotide triphosphate hydrolases"/>
    <property type="match status" value="1"/>
</dbReference>
<name>Q2G5W5_NOVAD</name>
<dbReference type="STRING" id="279238.Saro_2321"/>
<accession>Q2G5W5</accession>
<dbReference type="KEGG" id="nar:Saro_2321"/>
<gene>
    <name evidence="1" type="ordered locus">Saro_2321</name>
</gene>
<reference evidence="2" key="1">
    <citation type="submission" date="2006-01" db="EMBL/GenBank/DDBJ databases">
        <title>Complete sequence of Novosphingobium aromaticivorans DSM 12444.</title>
        <authorList>
            <consortium name="US DOE Joint Genome Institute"/>
            <person name="Copeland A."/>
            <person name="Lucas S."/>
            <person name="Lapidus A."/>
            <person name="Barry K."/>
            <person name="Detter J.C."/>
            <person name="Glavina T."/>
            <person name="Hammon N."/>
            <person name="Israni S."/>
            <person name="Pitluck S."/>
            <person name="Chain P."/>
            <person name="Malfatti S."/>
            <person name="Shin M."/>
            <person name="Vergez L."/>
            <person name="Schmutz J."/>
            <person name="Larimer F."/>
            <person name="Land M."/>
            <person name="Kyrpides N."/>
            <person name="Ivanova N."/>
            <person name="Fredrickson J."/>
            <person name="Balkwill D."/>
            <person name="Romine M.F."/>
            <person name="Richardson P."/>
        </authorList>
    </citation>
    <scope>NUCLEOTIDE SEQUENCE [LARGE SCALE GENOMIC DNA]</scope>
    <source>
        <strain evidence="2">ATCC 700278 / DSM 12444 / CCUG 56034 / CIP 105152 / NBRC 16084 / F199</strain>
    </source>
</reference>
<dbReference type="SUPFAM" id="SSF52540">
    <property type="entry name" value="P-loop containing nucleoside triphosphate hydrolases"/>
    <property type="match status" value="1"/>
</dbReference>
<protein>
    <recommendedName>
        <fullName evidence="3">Sulfotransferase domain-containing protein</fullName>
    </recommendedName>
</protein>
<dbReference type="InterPro" id="IPR027417">
    <property type="entry name" value="P-loop_NTPase"/>
</dbReference>
<evidence type="ECO:0000313" key="1">
    <source>
        <dbReference type="EMBL" id="ABD26758.1"/>
    </source>
</evidence>
<sequence length="229" mass="25779">MKMIISYGMPKSASTFAWLVIKKICLNSRLDDVVDLSTAAKGNDSVEDYIDGSVKVNAAQITREVGERCCVIKTHSSAVHFRTLVGGSAFFLPFAQHRDPRDVALSLMDHARRSRELGIADYADCLSIEGCLPVIDSSIENFIEWVDQYSAIPISYDYLCFNGLACLSFIASALDCDVDCAAILKGFERKESIAQFNKGIRHRWVDEMPQAQARMLFRRYEEYYDRFGA</sequence>
<dbReference type="RefSeq" id="WP_011445964.1">
    <property type="nucleotide sequence ID" value="NC_007794.1"/>
</dbReference>
<dbReference type="eggNOG" id="ENOG5034388">
    <property type="taxonomic scope" value="Bacteria"/>
</dbReference>
<evidence type="ECO:0008006" key="3">
    <source>
        <dbReference type="Google" id="ProtNLM"/>
    </source>
</evidence>